<protein>
    <recommendedName>
        <fullName evidence="7">EamA domain-containing protein</fullName>
    </recommendedName>
</protein>
<dbReference type="PANTHER" id="PTHR22911">
    <property type="entry name" value="ACYL-MALONYL CONDENSING ENZYME-RELATED"/>
    <property type="match status" value="1"/>
</dbReference>
<feature type="transmembrane region" description="Helical" evidence="6">
    <location>
        <begin position="63"/>
        <end position="82"/>
    </location>
</feature>
<keyword evidence="2 6" id="KW-0812">Transmembrane</keyword>
<name>A0ABR2WEM8_9FUNG</name>
<sequence length="338" mass="37015">MSIEEGSSEASPLLARNGDFLPRPNDRKSEVSGLAAMCFSSFFFSVMAIFVKYSAQTFPSMEIVFIRSIIQFVLAVTMCRYFQVPIFGERGLRWALFIRGLFGAVGLAMNYYALTQLYLADATVLFFISPVLTAVLARIFLKEPYGMFESIACLLCTIGLLLIGKPSFLFGQNIPDSTDIDAEKRLWATGASLLGATMSSISVVMLRQMGKTAHFMTHVVYFGGSSILFSGFFTFFITTSSSIPNNFISWAVLLVIGVTAFIGQSMQNKGVQLAPAGPIMLMRNFDIVFAFTFGILLFNEVPDGVSIIGTLLIIGGTLTMGVGKWFGFSKPVDNSRHS</sequence>
<feature type="transmembrane region" description="Helical" evidence="6">
    <location>
        <begin position="218"/>
        <end position="237"/>
    </location>
</feature>
<feature type="domain" description="EamA" evidence="7">
    <location>
        <begin position="192"/>
        <end position="320"/>
    </location>
</feature>
<evidence type="ECO:0000256" key="3">
    <source>
        <dbReference type="ARBA" id="ARBA00022989"/>
    </source>
</evidence>
<dbReference type="SUPFAM" id="SSF103481">
    <property type="entry name" value="Multidrug resistance efflux transporter EmrE"/>
    <property type="match status" value="2"/>
</dbReference>
<evidence type="ECO:0000256" key="4">
    <source>
        <dbReference type="ARBA" id="ARBA00023136"/>
    </source>
</evidence>
<feature type="domain" description="EamA" evidence="7">
    <location>
        <begin position="32"/>
        <end position="163"/>
    </location>
</feature>
<organism evidence="8 9">
    <name type="scientific">Basidiobolus ranarum</name>
    <dbReference type="NCBI Taxonomy" id="34480"/>
    <lineage>
        <taxon>Eukaryota</taxon>
        <taxon>Fungi</taxon>
        <taxon>Fungi incertae sedis</taxon>
        <taxon>Zoopagomycota</taxon>
        <taxon>Entomophthoromycotina</taxon>
        <taxon>Basidiobolomycetes</taxon>
        <taxon>Basidiobolales</taxon>
        <taxon>Basidiobolaceae</taxon>
        <taxon>Basidiobolus</taxon>
    </lineage>
</organism>
<feature type="transmembrane region" description="Helical" evidence="6">
    <location>
        <begin position="284"/>
        <end position="301"/>
    </location>
</feature>
<reference evidence="8 9" key="1">
    <citation type="submission" date="2023-04" db="EMBL/GenBank/DDBJ databases">
        <title>Genome of Basidiobolus ranarum AG-B5.</title>
        <authorList>
            <person name="Stajich J.E."/>
            <person name="Carter-House D."/>
            <person name="Gryganskyi A."/>
        </authorList>
    </citation>
    <scope>NUCLEOTIDE SEQUENCE [LARGE SCALE GENOMIC DNA]</scope>
    <source>
        <strain evidence="8 9">AG-B5</strain>
    </source>
</reference>
<gene>
    <name evidence="8" type="ORF">K7432_016497</name>
</gene>
<feature type="transmembrane region" description="Helical" evidence="6">
    <location>
        <begin position="31"/>
        <end position="51"/>
    </location>
</feature>
<evidence type="ECO:0000256" key="5">
    <source>
        <dbReference type="SAM" id="MobiDB-lite"/>
    </source>
</evidence>
<keyword evidence="9" id="KW-1185">Reference proteome</keyword>
<dbReference type="Pfam" id="PF00892">
    <property type="entry name" value="EamA"/>
    <property type="match status" value="2"/>
</dbReference>
<keyword evidence="3 6" id="KW-1133">Transmembrane helix</keyword>
<feature type="transmembrane region" description="Helical" evidence="6">
    <location>
        <begin position="307"/>
        <end position="328"/>
    </location>
</feature>
<feature type="transmembrane region" description="Helical" evidence="6">
    <location>
        <begin position="243"/>
        <end position="263"/>
    </location>
</feature>
<evidence type="ECO:0000256" key="2">
    <source>
        <dbReference type="ARBA" id="ARBA00022692"/>
    </source>
</evidence>
<comment type="caution">
    <text evidence="8">The sequence shown here is derived from an EMBL/GenBank/DDBJ whole genome shotgun (WGS) entry which is preliminary data.</text>
</comment>
<feature type="transmembrane region" description="Helical" evidence="6">
    <location>
        <begin position="118"/>
        <end position="141"/>
    </location>
</feature>
<evidence type="ECO:0000259" key="7">
    <source>
        <dbReference type="Pfam" id="PF00892"/>
    </source>
</evidence>
<keyword evidence="4 6" id="KW-0472">Membrane</keyword>
<dbReference type="InterPro" id="IPR000620">
    <property type="entry name" value="EamA_dom"/>
</dbReference>
<comment type="subcellular location">
    <subcellularLocation>
        <location evidence="1">Membrane</location>
        <topology evidence="1">Multi-pass membrane protein</topology>
    </subcellularLocation>
</comment>
<evidence type="ECO:0000313" key="9">
    <source>
        <dbReference type="Proteomes" id="UP001479436"/>
    </source>
</evidence>
<evidence type="ECO:0000256" key="6">
    <source>
        <dbReference type="SAM" id="Phobius"/>
    </source>
</evidence>
<proteinExistence type="predicted"/>
<evidence type="ECO:0000256" key="1">
    <source>
        <dbReference type="ARBA" id="ARBA00004141"/>
    </source>
</evidence>
<feature type="transmembrane region" description="Helical" evidence="6">
    <location>
        <begin position="186"/>
        <end position="206"/>
    </location>
</feature>
<dbReference type="EMBL" id="JASJQH010002760">
    <property type="protein sequence ID" value="KAK9759951.1"/>
    <property type="molecule type" value="Genomic_DNA"/>
</dbReference>
<accession>A0ABR2WEM8</accession>
<dbReference type="Proteomes" id="UP001479436">
    <property type="component" value="Unassembled WGS sequence"/>
</dbReference>
<feature type="region of interest" description="Disordered" evidence="5">
    <location>
        <begin position="1"/>
        <end position="21"/>
    </location>
</feature>
<feature type="transmembrane region" description="Helical" evidence="6">
    <location>
        <begin position="153"/>
        <end position="174"/>
    </location>
</feature>
<feature type="transmembrane region" description="Helical" evidence="6">
    <location>
        <begin position="94"/>
        <end position="112"/>
    </location>
</feature>
<dbReference type="InterPro" id="IPR037185">
    <property type="entry name" value="EmrE-like"/>
</dbReference>
<dbReference type="PANTHER" id="PTHR22911:SF6">
    <property type="entry name" value="SOLUTE CARRIER FAMILY 35 MEMBER G1"/>
    <property type="match status" value="1"/>
</dbReference>
<evidence type="ECO:0000313" key="8">
    <source>
        <dbReference type="EMBL" id="KAK9759951.1"/>
    </source>
</evidence>